<protein>
    <recommendedName>
        <fullName evidence="4">Prepilin-type N-terminal cleavage/methylation domain-containing protein</fullName>
    </recommendedName>
</protein>
<feature type="transmembrane region" description="Helical" evidence="1">
    <location>
        <begin position="12"/>
        <end position="38"/>
    </location>
</feature>
<comment type="caution">
    <text evidence="2">The sequence shown here is derived from an EMBL/GenBank/DDBJ whole genome shotgun (WGS) entry which is preliminary data.</text>
</comment>
<dbReference type="eggNOG" id="COG4966">
    <property type="taxonomic scope" value="Bacteria"/>
</dbReference>
<keyword evidence="1" id="KW-0472">Membrane</keyword>
<dbReference type="KEGG" id="smur:BWP33_06880"/>
<dbReference type="AlphaFoldDB" id="V9HKV1"/>
<dbReference type="STRING" id="641147.HMPREF9021_01390"/>
<proteinExistence type="predicted"/>
<evidence type="ECO:0000313" key="2">
    <source>
        <dbReference type="EMBL" id="EFG30784.1"/>
    </source>
</evidence>
<evidence type="ECO:0000256" key="1">
    <source>
        <dbReference type="SAM" id="Phobius"/>
    </source>
</evidence>
<reference evidence="2 3" key="2">
    <citation type="submission" date="2011-10" db="EMBL/GenBank/DDBJ databases">
        <title>The Genome Sequence of Simonsiella muelleri ATCC 29453.</title>
        <authorList>
            <consortium name="The Broad Institute Genome Sequencing Platform"/>
            <consortium name="The Broad Institute Genome Sequencing Center for Infectious Disease"/>
            <person name="Earl A."/>
            <person name="Ward D."/>
            <person name="Feldgarden M."/>
            <person name="Gevers D."/>
            <person name="Izard J."/>
            <person name="Baranova O.V."/>
            <person name="Blanton J.M."/>
            <person name="Tanner A.C."/>
            <person name="Dewhirst F."/>
            <person name="Young S.K."/>
            <person name="Zeng Q."/>
            <person name="Gargeya S."/>
            <person name="Fitzgerald M."/>
            <person name="Haas B."/>
            <person name="Abouelleil A."/>
            <person name="Alvarado L."/>
            <person name="Arachchi H.M."/>
            <person name="Berlin A."/>
            <person name="Brown A."/>
            <person name="Chapman S.B."/>
            <person name="Chen Z."/>
            <person name="Dunbar C."/>
            <person name="Freedman E."/>
            <person name="Gearin G."/>
            <person name="Goldberg J."/>
            <person name="Griggs A."/>
            <person name="Gujja S."/>
            <person name="Heiman D."/>
            <person name="Howarth C."/>
            <person name="Larson L."/>
            <person name="Lui A."/>
            <person name="MacDonald P.J.P."/>
            <person name="Montmayeur A."/>
            <person name="Murphy C."/>
            <person name="Neiman D."/>
            <person name="Pearson M."/>
            <person name="Priest M."/>
            <person name="Roberts A."/>
            <person name="Saif S."/>
            <person name="Shea T."/>
            <person name="Shenoy N."/>
            <person name="Sisk P."/>
            <person name="Stolte C."/>
            <person name="Sykes S."/>
            <person name="Wortman J."/>
            <person name="Nusbaum C."/>
            <person name="Birren B."/>
        </authorList>
    </citation>
    <scope>NUCLEOTIDE SEQUENCE [LARGE SCALE GENOMIC DNA]</scope>
    <source>
        <strain evidence="2 3">ATCC 29453</strain>
    </source>
</reference>
<dbReference type="Proteomes" id="UP000017813">
    <property type="component" value="Unassembled WGS sequence"/>
</dbReference>
<reference evidence="2 3" key="1">
    <citation type="submission" date="2010-03" db="EMBL/GenBank/DDBJ databases">
        <authorList>
            <consortium name="The Broad Institute Genome Sequencing Platform"/>
            <person name="Ward D."/>
            <person name="Earl A."/>
            <person name="Feldgarden M."/>
            <person name="Gevers D."/>
            <person name="Young S."/>
            <person name="Zeng Q."/>
            <person name="Koehrsen M."/>
            <person name="Alvarado L."/>
            <person name="Berlin A.M."/>
            <person name="Borenstein D."/>
            <person name="Chapman S.B."/>
            <person name="Chen Z."/>
            <person name="Engels R."/>
            <person name="Freedman E."/>
            <person name="Gellesch M."/>
            <person name="Goldberg J."/>
            <person name="Griggs A."/>
            <person name="Gujja S."/>
            <person name="Heilman E.R."/>
            <person name="Heiman D.I."/>
            <person name="Hepburn T.A."/>
            <person name="Howarth C."/>
            <person name="Jen D."/>
            <person name="Larson L."/>
            <person name="Mehta T."/>
            <person name="Park D."/>
            <person name="Pearson M."/>
            <person name="Richards J."/>
            <person name="Roberts A."/>
            <person name="Saif S."/>
            <person name="Shea T.D."/>
            <person name="Shenoy N."/>
            <person name="Sisk P."/>
            <person name="Stolte C."/>
            <person name="Sykes S.N."/>
            <person name="Walk T."/>
            <person name="White J."/>
            <person name="Yandava C."/>
            <person name="Izard J."/>
            <person name="Baranova O.V."/>
            <person name="Blanton J.M."/>
            <person name="Tanner A.C."/>
            <person name="Dewhirst F."/>
            <person name="Haas B."/>
            <person name="Nusbaum C."/>
            <person name="Birren B."/>
        </authorList>
    </citation>
    <scope>NUCLEOTIDE SEQUENCE [LARGE SCALE GENOMIC DNA]</scope>
    <source>
        <strain evidence="2 3">ATCC 29453</strain>
    </source>
</reference>
<gene>
    <name evidence="2" type="ORF">HMPREF9021_01390</name>
</gene>
<name>V9HKV1_9NEIS</name>
<keyword evidence="1" id="KW-0812">Transmembrane</keyword>
<evidence type="ECO:0000313" key="3">
    <source>
        <dbReference type="Proteomes" id="UP000017813"/>
    </source>
</evidence>
<evidence type="ECO:0008006" key="4">
    <source>
        <dbReference type="Google" id="ProtNLM"/>
    </source>
</evidence>
<sequence>MNSSKFGKSVKGFTIIEFLVASILAMIVIMAAGSTYFMTRKLGDTAQKRLNIQQNLRNATAQISRDARMAGSFGCYNTSSTLSGRKAPIFNGIAAPLVLDDTADGNYGIKKAVLPLSGGSYEGLVFIYGLTDTGVTEVTTTAGKLSNVDNNILTSIKLAQNVNKEIDPLRQTLAQQGNIVISSCREAHGLKLPSAINGDTIPLNLDTTFRDADIGELTVTQLYAAAYILNKNTKQLMRLDTQPNGNWGAPQVVSNGINSMDVGFGYADDCPLQSVSTASGPAEKFSFTKNMATGADKKQLPAIVQIRLNYDANTDGTAGTADYVINATVRGGNTCGNRTPI</sequence>
<keyword evidence="3" id="KW-1185">Reference proteome</keyword>
<dbReference type="HOGENOM" id="CLU_072304_0_0_4"/>
<keyword evidence="1" id="KW-1133">Transmembrane helix</keyword>
<accession>V9HKV1</accession>
<dbReference type="EMBL" id="ADCY02000046">
    <property type="protein sequence ID" value="EFG30784.1"/>
    <property type="molecule type" value="Genomic_DNA"/>
</dbReference>
<organism evidence="2 3">
    <name type="scientific">Simonsiella muelleri ATCC 29453</name>
    <dbReference type="NCBI Taxonomy" id="641147"/>
    <lineage>
        <taxon>Bacteria</taxon>
        <taxon>Pseudomonadati</taxon>
        <taxon>Pseudomonadota</taxon>
        <taxon>Betaproteobacteria</taxon>
        <taxon>Neisseriales</taxon>
        <taxon>Neisseriaceae</taxon>
        <taxon>Simonsiella</taxon>
    </lineage>
</organism>